<dbReference type="PROSITE" id="PS50297">
    <property type="entry name" value="ANK_REP_REGION"/>
    <property type="match status" value="2"/>
</dbReference>
<keyword evidence="4" id="KW-0732">Signal</keyword>
<feature type="repeat" description="ANK" evidence="3">
    <location>
        <begin position="80"/>
        <end position="112"/>
    </location>
</feature>
<evidence type="ECO:0000313" key="6">
    <source>
        <dbReference type="Proteomes" id="UP000186817"/>
    </source>
</evidence>
<name>A0A1Q9D305_SYMMI</name>
<evidence type="ECO:0000256" key="3">
    <source>
        <dbReference type="PROSITE-ProRule" id="PRU00023"/>
    </source>
</evidence>
<evidence type="ECO:0000313" key="5">
    <source>
        <dbReference type="EMBL" id="OLP89560.1"/>
    </source>
</evidence>
<dbReference type="InterPro" id="IPR036770">
    <property type="entry name" value="Ankyrin_rpt-contain_sf"/>
</dbReference>
<dbReference type="Gene3D" id="1.25.40.20">
    <property type="entry name" value="Ankyrin repeat-containing domain"/>
    <property type="match status" value="1"/>
</dbReference>
<dbReference type="PANTHER" id="PTHR24171">
    <property type="entry name" value="ANKYRIN REPEAT DOMAIN-CONTAINING PROTEIN 39-RELATED"/>
    <property type="match status" value="1"/>
</dbReference>
<dbReference type="AlphaFoldDB" id="A0A1Q9D305"/>
<dbReference type="Pfam" id="PF12796">
    <property type="entry name" value="Ank_2"/>
    <property type="match status" value="1"/>
</dbReference>
<evidence type="ECO:0000256" key="1">
    <source>
        <dbReference type="ARBA" id="ARBA00022737"/>
    </source>
</evidence>
<protein>
    <submittedName>
        <fullName evidence="5">Serine/threonine-protein phosphatase 6 regulatory ankyrin repeat subunit C</fullName>
    </submittedName>
</protein>
<dbReference type="OrthoDB" id="1577640at2759"/>
<dbReference type="SMART" id="SM00248">
    <property type="entry name" value="ANK"/>
    <property type="match status" value="5"/>
</dbReference>
<organism evidence="5 6">
    <name type="scientific">Symbiodinium microadriaticum</name>
    <name type="common">Dinoflagellate</name>
    <name type="synonym">Zooxanthella microadriatica</name>
    <dbReference type="NCBI Taxonomy" id="2951"/>
    <lineage>
        <taxon>Eukaryota</taxon>
        <taxon>Sar</taxon>
        <taxon>Alveolata</taxon>
        <taxon>Dinophyceae</taxon>
        <taxon>Suessiales</taxon>
        <taxon>Symbiodiniaceae</taxon>
        <taxon>Symbiodinium</taxon>
    </lineage>
</organism>
<gene>
    <name evidence="5" type="primary">ankrd52</name>
    <name evidence="5" type="ORF">AK812_SmicGene28955</name>
</gene>
<dbReference type="EMBL" id="LSRX01000753">
    <property type="protein sequence ID" value="OLP89560.1"/>
    <property type="molecule type" value="Genomic_DNA"/>
</dbReference>
<accession>A0A1Q9D305</accession>
<feature type="signal peptide" evidence="4">
    <location>
        <begin position="1"/>
        <end position="17"/>
    </location>
</feature>
<comment type="caution">
    <text evidence="5">The sequence shown here is derived from an EMBL/GenBank/DDBJ whole genome shotgun (WGS) entry which is preliminary data.</text>
</comment>
<sequence length="325" mass="35478">MVGVSVFAVLLLQRVAADIHAAVRSNDPTKIQEALASGEDINLLGPGGQSPLMHAVLTGNEKAVKFLLEQRADTSVPEKDGYTPMHGAGFQGRAEIAKILIAHGLDPSERHKDGFTPMHRACWGTEQRHADTVRVFLKAGVPFDEAASDGQTPLDMAQRNPATLKLLRKRADKASKNEKLRSSERSIRYRAAAEEKLKKGRDPGAFSVGFKQCGCPSETAVWVSAGTSRALWWTSLSDQLLQVAVKHQGSRTSWCQPFELKESRIGAYPVALKAQAQSRFLLCVCIDFDAASWAAPLQQMVSSVVGSDRQSEGSTVWLHIFTCVR</sequence>
<reference evidence="5 6" key="1">
    <citation type="submission" date="2016-02" db="EMBL/GenBank/DDBJ databases">
        <title>Genome analysis of coral dinoflagellate symbionts highlights evolutionary adaptations to a symbiotic lifestyle.</title>
        <authorList>
            <person name="Aranda M."/>
            <person name="Li Y."/>
            <person name="Liew Y.J."/>
            <person name="Baumgarten S."/>
            <person name="Simakov O."/>
            <person name="Wilson M."/>
            <person name="Piel J."/>
            <person name="Ashoor H."/>
            <person name="Bougouffa S."/>
            <person name="Bajic V.B."/>
            <person name="Ryu T."/>
            <person name="Ravasi T."/>
            <person name="Bayer T."/>
            <person name="Micklem G."/>
            <person name="Kim H."/>
            <person name="Bhak J."/>
            <person name="Lajeunesse T.C."/>
            <person name="Voolstra C.R."/>
        </authorList>
    </citation>
    <scope>NUCLEOTIDE SEQUENCE [LARGE SCALE GENOMIC DNA]</scope>
    <source>
        <strain evidence="5 6">CCMP2467</strain>
    </source>
</reference>
<dbReference type="SUPFAM" id="SSF48403">
    <property type="entry name" value="Ankyrin repeat"/>
    <property type="match status" value="1"/>
</dbReference>
<evidence type="ECO:0000256" key="4">
    <source>
        <dbReference type="SAM" id="SignalP"/>
    </source>
</evidence>
<keyword evidence="6" id="KW-1185">Reference proteome</keyword>
<feature type="chain" id="PRO_5013158581" evidence="4">
    <location>
        <begin position="18"/>
        <end position="325"/>
    </location>
</feature>
<keyword evidence="2 3" id="KW-0040">ANK repeat</keyword>
<dbReference type="InterPro" id="IPR002110">
    <property type="entry name" value="Ankyrin_rpt"/>
</dbReference>
<feature type="repeat" description="ANK" evidence="3">
    <location>
        <begin position="47"/>
        <end position="79"/>
    </location>
</feature>
<keyword evidence="1" id="KW-0677">Repeat</keyword>
<dbReference type="Proteomes" id="UP000186817">
    <property type="component" value="Unassembled WGS sequence"/>
</dbReference>
<proteinExistence type="predicted"/>
<dbReference type="PROSITE" id="PS50088">
    <property type="entry name" value="ANK_REPEAT"/>
    <property type="match status" value="2"/>
</dbReference>
<evidence type="ECO:0000256" key="2">
    <source>
        <dbReference type="ARBA" id="ARBA00023043"/>
    </source>
</evidence>